<protein>
    <submittedName>
        <fullName evidence="1">TAXI family TRAP transporter solute-binding subunit</fullName>
    </submittedName>
</protein>
<evidence type="ECO:0000313" key="2">
    <source>
        <dbReference type="Proteomes" id="UP001500729"/>
    </source>
</evidence>
<dbReference type="InterPro" id="IPR011852">
    <property type="entry name" value="TRAP_TAXI"/>
</dbReference>
<organism evidence="1 2">
    <name type="scientific">Saccharopolyspora erythraea</name>
    <name type="common">Streptomyces erythraeus</name>
    <dbReference type="NCBI Taxonomy" id="1836"/>
    <lineage>
        <taxon>Bacteria</taxon>
        <taxon>Bacillati</taxon>
        <taxon>Actinomycetota</taxon>
        <taxon>Actinomycetes</taxon>
        <taxon>Pseudonocardiales</taxon>
        <taxon>Pseudonocardiaceae</taxon>
        <taxon>Saccharopolyspora</taxon>
    </lineage>
</organism>
<dbReference type="NCBIfam" id="TIGR02122">
    <property type="entry name" value="TRAP_TAXI"/>
    <property type="match status" value="1"/>
</dbReference>
<dbReference type="CDD" id="cd13569">
    <property type="entry name" value="PBP2_TAXI_TRAP_like_1"/>
    <property type="match status" value="1"/>
</dbReference>
<keyword evidence="2" id="KW-1185">Reference proteome</keyword>
<dbReference type="Gene3D" id="3.40.190.10">
    <property type="entry name" value="Periplasmic binding protein-like II"/>
    <property type="match status" value="2"/>
</dbReference>
<name>A0ABN1EFI5_SACER</name>
<gene>
    <name evidence="1" type="ORF">GCM10009533_71150</name>
</gene>
<evidence type="ECO:0000313" key="1">
    <source>
        <dbReference type="EMBL" id="GAA0565143.1"/>
    </source>
</evidence>
<dbReference type="Pfam" id="PF16868">
    <property type="entry name" value="NMT1_3"/>
    <property type="match status" value="1"/>
</dbReference>
<dbReference type="RefSeq" id="WP_009951316.1">
    <property type="nucleotide sequence ID" value="NZ_BAAAGS010000117.1"/>
</dbReference>
<sequence length="318" mass="33532">MHPGELTRRGLLSLVLATAGCSLLDGSRPAAGTPVVVATGETQGFFFAYGRELAAVLAAGLPEARVSTVTTSGTVDNLRRAAGTPGTFGLAALDAAAAAQHGQEPFALPEPPRAVGRLFDDYVHLVVTGESPVRRIADLAGRRVSVGPAGSGSALVAGRVLEVSGLRGRVTEERLGFSEALTALDQGRLDALFWQGGLPTGSIVRLAGRRPLRLVPLGELLGPMRVRYGPYYRAASIPRGVYSNAVLVDTIAVPDLLVTSAATDPVLVHEVLELIFDDRQRLERAVPTAAQLDPRAAIATSPLPLHEGALRYYREVKR</sequence>
<reference evidence="1 2" key="1">
    <citation type="journal article" date="2019" name="Int. J. Syst. Evol. Microbiol.">
        <title>The Global Catalogue of Microorganisms (GCM) 10K type strain sequencing project: providing services to taxonomists for standard genome sequencing and annotation.</title>
        <authorList>
            <consortium name="The Broad Institute Genomics Platform"/>
            <consortium name="The Broad Institute Genome Sequencing Center for Infectious Disease"/>
            <person name="Wu L."/>
            <person name="Ma J."/>
        </authorList>
    </citation>
    <scope>NUCLEOTIDE SEQUENCE [LARGE SCALE GENOMIC DNA]</scope>
    <source>
        <strain evidence="1 2">JCM 10303</strain>
    </source>
</reference>
<dbReference type="PANTHER" id="PTHR42941">
    <property type="entry name" value="SLL1037 PROTEIN"/>
    <property type="match status" value="1"/>
</dbReference>
<dbReference type="Proteomes" id="UP001500729">
    <property type="component" value="Unassembled WGS sequence"/>
</dbReference>
<dbReference type="SUPFAM" id="SSF53850">
    <property type="entry name" value="Periplasmic binding protein-like II"/>
    <property type="match status" value="1"/>
</dbReference>
<proteinExistence type="predicted"/>
<dbReference type="PANTHER" id="PTHR42941:SF1">
    <property type="entry name" value="SLL1037 PROTEIN"/>
    <property type="match status" value="1"/>
</dbReference>
<dbReference type="EMBL" id="BAAAGS010000117">
    <property type="protein sequence ID" value="GAA0565143.1"/>
    <property type="molecule type" value="Genomic_DNA"/>
</dbReference>
<comment type="caution">
    <text evidence="1">The sequence shown here is derived from an EMBL/GenBank/DDBJ whole genome shotgun (WGS) entry which is preliminary data.</text>
</comment>
<accession>A0ABN1EFI5</accession>